<reference evidence="21 22" key="1">
    <citation type="journal article" date="2018" name="Gigascience">
        <title>Genomes of trombidid mites reveal novel predicted allergens and laterally-transferred genes associated with secondary metabolism.</title>
        <authorList>
            <person name="Dong X."/>
            <person name="Chaisiri K."/>
            <person name="Xia D."/>
            <person name="Armstrong S.D."/>
            <person name="Fang Y."/>
            <person name="Donnelly M.J."/>
            <person name="Kadowaki T."/>
            <person name="McGarry J.W."/>
            <person name="Darby A.C."/>
            <person name="Makepeace B.L."/>
        </authorList>
    </citation>
    <scope>NUCLEOTIDE SEQUENCE [LARGE SCALE GENOMIC DNA]</scope>
    <source>
        <strain evidence="21">UoL-UT</strain>
    </source>
</reference>
<keyword evidence="11 16" id="KW-0479">Metal-binding</keyword>
<keyword evidence="13" id="KW-0862">Zinc</keyword>
<dbReference type="Pfam" id="PF13639">
    <property type="entry name" value="zf-RING_2"/>
    <property type="match status" value="1"/>
</dbReference>
<comment type="pathway">
    <text evidence="4">Protein modification; protein ubiquitination.</text>
</comment>
<dbReference type="GO" id="GO:0061630">
    <property type="term" value="F:ubiquitin protein ligase activity"/>
    <property type="evidence" value="ECO:0007669"/>
    <property type="project" value="UniProtKB-EC"/>
</dbReference>
<dbReference type="GO" id="GO:0016567">
    <property type="term" value="P:protein ubiquitination"/>
    <property type="evidence" value="ECO:0007669"/>
    <property type="project" value="InterPro"/>
</dbReference>
<proteinExistence type="predicted"/>
<dbReference type="Pfam" id="PF23419">
    <property type="entry name" value="WD40_RFWD3"/>
    <property type="match status" value="1"/>
</dbReference>
<keyword evidence="22" id="KW-1185">Reference proteome</keyword>
<evidence type="ECO:0000256" key="3">
    <source>
        <dbReference type="ARBA" id="ARBA00004496"/>
    </source>
</evidence>
<dbReference type="GO" id="GO:0008270">
    <property type="term" value="F:zinc ion binding"/>
    <property type="evidence" value="ECO:0007669"/>
    <property type="project" value="UniProtKB-KW"/>
</dbReference>
<keyword evidence="12" id="KW-0833">Ubl conjugation pathway</keyword>
<name>A0A443SUU7_9ACAR</name>
<dbReference type="EMBL" id="NCKV01000215">
    <property type="protein sequence ID" value="RWS31289.1"/>
    <property type="molecule type" value="Genomic_DNA"/>
</dbReference>
<dbReference type="PANTHER" id="PTHR16047">
    <property type="entry name" value="RFWD3 PROTEIN"/>
    <property type="match status" value="1"/>
</dbReference>
<evidence type="ECO:0000256" key="18">
    <source>
        <dbReference type="SAM" id="Coils"/>
    </source>
</evidence>
<evidence type="ECO:0000256" key="6">
    <source>
        <dbReference type="ARBA" id="ARBA00022490"/>
    </source>
</evidence>
<protein>
    <recommendedName>
        <fullName evidence="5">RING-type E3 ubiquitin transferase</fullName>
        <ecNumber evidence="5">2.3.2.27</ecNumber>
    </recommendedName>
</protein>
<evidence type="ECO:0000313" key="21">
    <source>
        <dbReference type="EMBL" id="RWS31289.1"/>
    </source>
</evidence>
<feature type="region of interest" description="Disordered" evidence="19">
    <location>
        <begin position="1"/>
        <end position="32"/>
    </location>
</feature>
<dbReference type="InterPro" id="IPR036322">
    <property type="entry name" value="WD40_repeat_dom_sf"/>
</dbReference>
<dbReference type="AlphaFoldDB" id="A0A443SUU7"/>
<comment type="catalytic activity">
    <reaction evidence="1">
        <text>S-ubiquitinyl-[E2 ubiquitin-conjugating enzyme]-L-cysteine + [acceptor protein]-L-lysine = [E2 ubiquitin-conjugating enzyme]-L-cysteine + N(6)-ubiquitinyl-[acceptor protein]-L-lysine.</text>
        <dbReference type="EC" id="2.3.2.27"/>
    </reaction>
</comment>
<evidence type="ECO:0000256" key="8">
    <source>
        <dbReference type="ARBA" id="ARBA00022679"/>
    </source>
</evidence>
<evidence type="ECO:0000256" key="17">
    <source>
        <dbReference type="PROSITE-ProRule" id="PRU00221"/>
    </source>
</evidence>
<comment type="subcellular location">
    <subcellularLocation>
        <location evidence="3">Cytoplasm</location>
    </subcellularLocation>
    <subcellularLocation>
        <location evidence="2">Nucleus</location>
        <location evidence="2">PML body</location>
    </subcellularLocation>
</comment>
<evidence type="ECO:0000256" key="14">
    <source>
        <dbReference type="ARBA" id="ARBA00023204"/>
    </source>
</evidence>
<dbReference type="Gene3D" id="3.30.40.10">
    <property type="entry name" value="Zinc/RING finger domain, C3HC4 (zinc finger)"/>
    <property type="match status" value="1"/>
</dbReference>
<evidence type="ECO:0000256" key="15">
    <source>
        <dbReference type="ARBA" id="ARBA00023242"/>
    </source>
</evidence>
<feature type="coiled-coil region" evidence="18">
    <location>
        <begin position="176"/>
        <end position="217"/>
    </location>
</feature>
<evidence type="ECO:0000256" key="4">
    <source>
        <dbReference type="ARBA" id="ARBA00004906"/>
    </source>
</evidence>
<evidence type="ECO:0000256" key="7">
    <source>
        <dbReference type="ARBA" id="ARBA00022574"/>
    </source>
</evidence>
<dbReference type="VEuPathDB" id="VectorBase:LDEU000752"/>
<dbReference type="GO" id="GO:0005737">
    <property type="term" value="C:cytoplasm"/>
    <property type="evidence" value="ECO:0007669"/>
    <property type="project" value="UniProtKB-SubCell"/>
</dbReference>
<dbReference type="InterPro" id="IPR001680">
    <property type="entry name" value="WD40_rpt"/>
</dbReference>
<keyword evidence="9" id="KW-0677">Repeat</keyword>
<keyword evidence="10" id="KW-0227">DNA damage</keyword>
<dbReference type="InterPro" id="IPR015943">
    <property type="entry name" value="WD40/YVTN_repeat-like_dom_sf"/>
</dbReference>
<gene>
    <name evidence="21" type="ORF">B4U80_08259</name>
</gene>
<evidence type="ECO:0000256" key="9">
    <source>
        <dbReference type="ARBA" id="ARBA00022737"/>
    </source>
</evidence>
<feature type="repeat" description="WD" evidence="17">
    <location>
        <begin position="304"/>
        <end position="334"/>
    </location>
</feature>
<dbReference type="CDD" id="cd16450">
    <property type="entry name" value="mRING-C3HGC3_RFWD3"/>
    <property type="match status" value="1"/>
</dbReference>
<accession>A0A443SUU7</accession>
<dbReference type="InterPro" id="IPR013083">
    <property type="entry name" value="Znf_RING/FYVE/PHD"/>
</dbReference>
<dbReference type="SMART" id="SM00320">
    <property type="entry name" value="WD40"/>
    <property type="match status" value="3"/>
</dbReference>
<dbReference type="InterPro" id="IPR056527">
    <property type="entry name" value="WD40_RFWD3"/>
</dbReference>
<organism evidence="21 22">
    <name type="scientific">Leptotrombidium deliense</name>
    <dbReference type="NCBI Taxonomy" id="299467"/>
    <lineage>
        <taxon>Eukaryota</taxon>
        <taxon>Metazoa</taxon>
        <taxon>Ecdysozoa</taxon>
        <taxon>Arthropoda</taxon>
        <taxon>Chelicerata</taxon>
        <taxon>Arachnida</taxon>
        <taxon>Acari</taxon>
        <taxon>Acariformes</taxon>
        <taxon>Trombidiformes</taxon>
        <taxon>Prostigmata</taxon>
        <taxon>Anystina</taxon>
        <taxon>Parasitengona</taxon>
        <taxon>Trombiculoidea</taxon>
        <taxon>Trombiculidae</taxon>
        <taxon>Leptotrombidium</taxon>
    </lineage>
</organism>
<evidence type="ECO:0000256" key="10">
    <source>
        <dbReference type="ARBA" id="ARBA00022763"/>
    </source>
</evidence>
<dbReference type="PANTHER" id="PTHR16047:SF7">
    <property type="entry name" value="E3 UBIQUITIN-PROTEIN LIGASE RFWD3"/>
    <property type="match status" value="1"/>
</dbReference>
<evidence type="ECO:0000256" key="1">
    <source>
        <dbReference type="ARBA" id="ARBA00000900"/>
    </source>
</evidence>
<keyword evidence="8" id="KW-0808">Transferase</keyword>
<dbReference type="SUPFAM" id="SSF50978">
    <property type="entry name" value="WD40 repeat-like"/>
    <property type="match status" value="1"/>
</dbReference>
<evidence type="ECO:0000313" key="22">
    <source>
        <dbReference type="Proteomes" id="UP000288716"/>
    </source>
</evidence>
<dbReference type="GO" id="GO:0016605">
    <property type="term" value="C:PML body"/>
    <property type="evidence" value="ECO:0007669"/>
    <property type="project" value="UniProtKB-SubCell"/>
</dbReference>
<keyword evidence="11 16" id="KW-0863">Zinc-finger</keyword>
<evidence type="ECO:0000256" key="11">
    <source>
        <dbReference type="ARBA" id="ARBA00022771"/>
    </source>
</evidence>
<dbReference type="SMART" id="SM00184">
    <property type="entry name" value="RING"/>
    <property type="match status" value="1"/>
</dbReference>
<evidence type="ECO:0000256" key="13">
    <source>
        <dbReference type="ARBA" id="ARBA00022833"/>
    </source>
</evidence>
<dbReference type="PROSITE" id="PS50082">
    <property type="entry name" value="WD_REPEATS_2"/>
    <property type="match status" value="1"/>
</dbReference>
<evidence type="ECO:0000256" key="2">
    <source>
        <dbReference type="ARBA" id="ARBA00004322"/>
    </source>
</evidence>
<sequence length="574" mass="64846">MVESDIGEYELDSFLTDGSDSIETDWTSSDEDDIQVIIESDDEIPEVMQEEENEQSEHEELAAEMNAAPEINPQDDEGMASTSTTLAYTQAANDSSTQSDDGMTCPICFEQWANSDTHRLVSLKCGHLFGKSCVEKWLREQQTSKRRCPQCNTSAKISDIRNIYAKRLKVVDTRERDLLTEKLETEKELRIKAEQEAQELEMKLAMSMSENERLKEELMNVKRPSHNRINSVAAQNRTSQIMRKVEPFKFVCATEINVSGNCRVLASSDVFGVIVVSQPSMNPLFHGFGIRKVSTEDFKPREFIHLHQSHIKDVTFHPYDSIVITAAQDKTVKITSLITHTVVSITEVESNAWSVCWNQKRPEYFYVGLQTGNINEYDIRRPSVPLKQICSLRQPPVVSLQYLDSTEFEGVIATHLSHCDFLSCVNGEYEVNRIPMKGSFTSSHVEKKTGNILLSSRPSKDLPQMTHSILSLTKVGQRVRPQVVRQFKAGNQAVHLSRSRMFPNPSDEDSSLICAGDEASNGTLIWDLKTSSIMQTLNSSSPVFDLSIMNLRNNDATILSTLTEKSLSVYKWNY</sequence>
<keyword evidence="6" id="KW-0963">Cytoplasm</keyword>
<dbReference type="GO" id="GO:0036297">
    <property type="term" value="P:interstrand cross-link repair"/>
    <property type="evidence" value="ECO:0007669"/>
    <property type="project" value="InterPro"/>
</dbReference>
<comment type="caution">
    <text evidence="21">The sequence shown here is derived from an EMBL/GenBank/DDBJ whole genome shotgun (WGS) entry which is preliminary data.</text>
</comment>
<evidence type="ECO:0000256" key="5">
    <source>
        <dbReference type="ARBA" id="ARBA00012483"/>
    </source>
</evidence>
<evidence type="ECO:0000256" key="12">
    <source>
        <dbReference type="ARBA" id="ARBA00022786"/>
    </source>
</evidence>
<dbReference type="Proteomes" id="UP000288716">
    <property type="component" value="Unassembled WGS sequence"/>
</dbReference>
<dbReference type="OrthoDB" id="5600418at2759"/>
<dbReference type="EC" id="2.3.2.27" evidence="5"/>
<feature type="compositionally biased region" description="Acidic residues" evidence="19">
    <location>
        <begin position="1"/>
        <end position="11"/>
    </location>
</feature>
<dbReference type="STRING" id="299467.A0A443SUU7"/>
<evidence type="ECO:0000256" key="19">
    <source>
        <dbReference type="SAM" id="MobiDB-lite"/>
    </source>
</evidence>
<dbReference type="PROSITE" id="PS50089">
    <property type="entry name" value="ZF_RING_2"/>
    <property type="match status" value="1"/>
</dbReference>
<dbReference type="Gene3D" id="2.130.10.10">
    <property type="entry name" value="YVTN repeat-like/Quinoprotein amine dehydrogenase"/>
    <property type="match status" value="1"/>
</dbReference>
<keyword evidence="18" id="KW-0175">Coiled coil</keyword>
<evidence type="ECO:0000259" key="20">
    <source>
        <dbReference type="PROSITE" id="PS50089"/>
    </source>
</evidence>
<feature type="domain" description="RING-type" evidence="20">
    <location>
        <begin position="105"/>
        <end position="152"/>
    </location>
</feature>
<feature type="compositionally biased region" description="Acidic residues" evidence="19">
    <location>
        <begin position="20"/>
        <end position="32"/>
    </location>
</feature>
<keyword evidence="15" id="KW-0539">Nucleus</keyword>
<keyword evidence="14" id="KW-0234">DNA repair</keyword>
<evidence type="ECO:0000256" key="16">
    <source>
        <dbReference type="PROSITE-ProRule" id="PRU00175"/>
    </source>
</evidence>
<dbReference type="InterPro" id="IPR001841">
    <property type="entry name" value="Znf_RING"/>
</dbReference>
<dbReference type="InterPro" id="IPR037381">
    <property type="entry name" value="RFWD3"/>
</dbReference>
<dbReference type="SUPFAM" id="SSF57850">
    <property type="entry name" value="RING/U-box"/>
    <property type="match status" value="1"/>
</dbReference>
<keyword evidence="7 17" id="KW-0853">WD repeat</keyword>